<dbReference type="InterPro" id="IPR013103">
    <property type="entry name" value="RVT_2"/>
</dbReference>
<organism evidence="8 9">
    <name type="scientific">Klebsormidium nitens</name>
    <name type="common">Green alga</name>
    <name type="synonym">Ulothrix nitens</name>
    <dbReference type="NCBI Taxonomy" id="105231"/>
    <lineage>
        <taxon>Eukaryota</taxon>
        <taxon>Viridiplantae</taxon>
        <taxon>Streptophyta</taxon>
        <taxon>Klebsormidiophyceae</taxon>
        <taxon>Klebsormidiales</taxon>
        <taxon>Klebsormidiaceae</taxon>
        <taxon>Klebsormidium</taxon>
    </lineage>
</organism>
<dbReference type="InterPro" id="IPR054722">
    <property type="entry name" value="PolX-like_BBD"/>
</dbReference>
<feature type="domain" description="CCHC-type" evidence="7">
    <location>
        <begin position="224"/>
        <end position="240"/>
    </location>
</feature>
<evidence type="ECO:0000256" key="6">
    <source>
        <dbReference type="SAM" id="MobiDB-lite"/>
    </source>
</evidence>
<keyword evidence="1" id="KW-0645">Protease</keyword>
<dbReference type="InterPro" id="IPR036875">
    <property type="entry name" value="Znf_CCHC_sf"/>
</dbReference>
<keyword evidence="5" id="KW-0862">Zinc</keyword>
<sequence length="1342" mass="146367">MGSLKISMEPLGEGNYHSWSIKMKSYLITKSLWRGVENPSENEEESKQALALITLNVSDHLLGSLSELQDAGKAWKQLESTFKSKSVARKLQLKRELQTLKMKGDESVTLYITRARDIWQELKATGEKVTDQELAWSVLTGLPSSFDVLVTVLETQAEDQLTVDKILPTLVVHEQRLGGSGGSSEERDTAVAFAASGKGRKSFGGKGASGGTKGSARGDVSGVRCRKCGELGHFARDCTQEVRCNNCLQHGHMAKECRKPPTCLKCGKSGHVAKDCRSGGSSGGPNKRGVAFSAVAEDRGGASVEWLLDSGSSERLTGNKEVFKTFRAISKVAGRITFGNGGVLYAEGEGTVELQCKVPGGEQLVTLTNVKYIPGMPVNLVSVGCVESRGAVVVFRQGGSQVLLDGDVVMEARLSEGVYVIEMAGAVCNVVRSESATLWHRRLGHAGFENLAKMVENGCVSGVRVSADEFRGELTRVCEPCVMGKQTRAPFPAKKESETEVKGPLDLVHTDVCGPMPEESIGGSRFFVTVLDDYSKLSVVTPIRRKSEVKDVLEGVFNRLEERTRAMLEDSGLPSKLWAEAVVSANYTRNRTPVKEHGKTPLEMLTGKKPDLSRLRVWGAPAYMHVPKGLRTKLEPVSQKGWFVGYEPDSTGYRFLRKKDGRILVTRDLIVDEGVAGESVVEDEVAEPNPGKPTGGEGSGESAPREEKREAVEEIDLRSDDEEEDGQRYPTRAHVVPARYANVARARGGDAWQTENTSVVVEPSSDAGKEQGGARGPSRVSPPVSAGAGATPTGEASAGKRGEGHNTQNTLGGQNGAKTYSPPLETPNEGSGLKEPQSYQEAVGGEQSEIWRQSMDDEMRSLLENGTWELVPKPEGVKPVPMKWVYKIKQDAAGNIERFKSRLVAKGFLQRQGVDFEEVYAPVSKHTTLRALLGVVAARDLELHQLDVKTAFLNGELEEEIYMQQPQGYEQGGPKTVCRLKKTIYGLRQAPRAWHQRLKAELGEIEFQASESDAALFTGVVDGERVWVVVWVDDILIAAAGEKRLAKVKAHLSRKFDVRDLGPAEYFLGMELTRDRRARTVKLTQKKLTKELLGRYELEAAKARSTPLSSGEKLQKEGDPLDTGKYPYSELVGSLLYLSVCTRPDIAQAVGALARYMSGPTQEHWRAALGVVRYLSGTAELGVTFGGSAEPLVGYADADYAGDVDSRRSTTGYVFLVYGGAASWSSRLQPTVAASTVEAEYMSAASAAKEALWLRKLCGDLELPGGAVQIYGDNQGALQLLKHPIASQRTKHIDVLHHFVRERVARRELRYEYVPTKQMVADVFTKPLDPGQFRACREMLGM</sequence>
<evidence type="ECO:0000259" key="7">
    <source>
        <dbReference type="PROSITE" id="PS50158"/>
    </source>
</evidence>
<keyword evidence="9" id="KW-1185">Reference proteome</keyword>
<name>A0A1Y1IQX0_KLENI</name>
<reference evidence="8 9" key="1">
    <citation type="journal article" date="2014" name="Nat. Commun.">
        <title>Klebsormidium flaccidum genome reveals primary factors for plant terrestrial adaptation.</title>
        <authorList>
            <person name="Hori K."/>
            <person name="Maruyama F."/>
            <person name="Fujisawa T."/>
            <person name="Togashi T."/>
            <person name="Yamamoto N."/>
            <person name="Seo M."/>
            <person name="Sato S."/>
            <person name="Yamada T."/>
            <person name="Mori H."/>
            <person name="Tajima N."/>
            <person name="Moriyama T."/>
            <person name="Ikeuchi M."/>
            <person name="Watanabe M."/>
            <person name="Wada H."/>
            <person name="Kobayashi K."/>
            <person name="Saito M."/>
            <person name="Masuda T."/>
            <person name="Sasaki-Sekimoto Y."/>
            <person name="Mashiguchi K."/>
            <person name="Awai K."/>
            <person name="Shimojima M."/>
            <person name="Masuda S."/>
            <person name="Iwai M."/>
            <person name="Nobusawa T."/>
            <person name="Narise T."/>
            <person name="Kondo S."/>
            <person name="Saito H."/>
            <person name="Sato R."/>
            <person name="Murakawa M."/>
            <person name="Ihara Y."/>
            <person name="Oshima-Yamada Y."/>
            <person name="Ohtaka K."/>
            <person name="Satoh M."/>
            <person name="Sonobe K."/>
            <person name="Ishii M."/>
            <person name="Ohtani R."/>
            <person name="Kanamori-Sato M."/>
            <person name="Honoki R."/>
            <person name="Miyazaki D."/>
            <person name="Mochizuki H."/>
            <person name="Umetsu J."/>
            <person name="Higashi K."/>
            <person name="Shibata D."/>
            <person name="Kamiya Y."/>
            <person name="Sato N."/>
            <person name="Nakamura Y."/>
            <person name="Tabata S."/>
            <person name="Ida S."/>
            <person name="Kurokawa K."/>
            <person name="Ohta H."/>
        </authorList>
    </citation>
    <scope>NUCLEOTIDE SEQUENCE [LARGE SCALE GENOMIC DNA]</scope>
    <source>
        <strain evidence="8 9">NIES-2285</strain>
    </source>
</reference>
<evidence type="ECO:0000256" key="2">
    <source>
        <dbReference type="ARBA" id="ARBA00022723"/>
    </source>
</evidence>
<dbReference type="Pfam" id="PF14223">
    <property type="entry name" value="Retrotran_gag_2"/>
    <property type="match status" value="1"/>
</dbReference>
<proteinExistence type="predicted"/>
<keyword evidence="5" id="KW-0863">Zinc-finger</keyword>
<dbReference type="InterPro" id="IPR012337">
    <property type="entry name" value="RNaseH-like_sf"/>
</dbReference>
<dbReference type="Pfam" id="PF00098">
    <property type="entry name" value="zf-CCHC"/>
    <property type="match status" value="2"/>
</dbReference>
<dbReference type="Proteomes" id="UP000054558">
    <property type="component" value="Unassembled WGS sequence"/>
</dbReference>
<feature type="compositionally biased region" description="Basic and acidic residues" evidence="6">
    <location>
        <begin position="703"/>
        <end position="718"/>
    </location>
</feature>
<dbReference type="OMA" id="CDAYALI"/>
<dbReference type="InterPro" id="IPR057670">
    <property type="entry name" value="SH3_retrovirus"/>
</dbReference>
<protein>
    <recommendedName>
        <fullName evidence="7">CCHC-type domain-containing protein</fullName>
    </recommendedName>
</protein>
<dbReference type="PROSITE" id="PS50158">
    <property type="entry name" value="ZF_CCHC"/>
    <property type="match status" value="3"/>
</dbReference>
<keyword evidence="3" id="KW-0064">Aspartyl protease</keyword>
<dbReference type="InterPro" id="IPR036397">
    <property type="entry name" value="RNaseH_sf"/>
</dbReference>
<dbReference type="Gene3D" id="3.30.420.10">
    <property type="entry name" value="Ribonuclease H-like superfamily/Ribonuclease H"/>
    <property type="match status" value="2"/>
</dbReference>
<dbReference type="SUPFAM" id="SSF53098">
    <property type="entry name" value="Ribonuclease H-like"/>
    <property type="match status" value="1"/>
</dbReference>
<dbReference type="SUPFAM" id="SSF56672">
    <property type="entry name" value="DNA/RNA polymerases"/>
    <property type="match status" value="1"/>
</dbReference>
<dbReference type="Pfam" id="PF25597">
    <property type="entry name" value="SH3_retrovirus"/>
    <property type="match status" value="1"/>
</dbReference>
<feature type="region of interest" description="Disordered" evidence="6">
    <location>
        <begin position="754"/>
        <end position="846"/>
    </location>
</feature>
<evidence type="ECO:0000256" key="5">
    <source>
        <dbReference type="PROSITE-ProRule" id="PRU00047"/>
    </source>
</evidence>
<keyword evidence="4" id="KW-0378">Hydrolase</keyword>
<evidence type="ECO:0000313" key="9">
    <source>
        <dbReference type="Proteomes" id="UP000054558"/>
    </source>
</evidence>
<feature type="region of interest" description="Disordered" evidence="6">
    <location>
        <begin position="680"/>
        <end position="733"/>
    </location>
</feature>
<feature type="domain" description="CCHC-type" evidence="7">
    <location>
        <begin position="263"/>
        <end position="278"/>
    </location>
</feature>
<keyword evidence="2" id="KW-0479">Metal-binding</keyword>
<dbReference type="Gene3D" id="4.10.60.10">
    <property type="entry name" value="Zinc finger, CCHC-type"/>
    <property type="match status" value="2"/>
</dbReference>
<dbReference type="SMART" id="SM00343">
    <property type="entry name" value="ZnF_C2HC"/>
    <property type="match status" value="3"/>
</dbReference>
<dbReference type="InterPro" id="IPR039537">
    <property type="entry name" value="Retrotran_Ty1/copia-like"/>
</dbReference>
<gene>
    <name evidence="8" type="ORF">KFL_010140020</name>
</gene>
<dbReference type="SUPFAM" id="SSF57756">
    <property type="entry name" value="Retrovirus zinc finger-like domains"/>
    <property type="match status" value="1"/>
</dbReference>
<dbReference type="PANTHER" id="PTHR42648:SF28">
    <property type="entry name" value="TRANSPOSON-ENCODED PROTEIN WITH RIBONUCLEASE H-LIKE AND RETROVIRUS ZINC FINGER-LIKE DOMAINS"/>
    <property type="match status" value="1"/>
</dbReference>
<dbReference type="GO" id="GO:0008270">
    <property type="term" value="F:zinc ion binding"/>
    <property type="evidence" value="ECO:0007669"/>
    <property type="project" value="UniProtKB-KW"/>
</dbReference>
<dbReference type="GO" id="GO:0004190">
    <property type="term" value="F:aspartic-type endopeptidase activity"/>
    <property type="evidence" value="ECO:0007669"/>
    <property type="project" value="UniProtKB-KW"/>
</dbReference>
<dbReference type="GO" id="GO:0003676">
    <property type="term" value="F:nucleic acid binding"/>
    <property type="evidence" value="ECO:0007669"/>
    <property type="project" value="InterPro"/>
</dbReference>
<dbReference type="PANTHER" id="PTHR42648">
    <property type="entry name" value="TRANSPOSASE, PUTATIVE-RELATED"/>
    <property type="match status" value="1"/>
</dbReference>
<feature type="compositionally biased region" description="Polar residues" evidence="6">
    <location>
        <begin position="805"/>
        <end position="818"/>
    </location>
</feature>
<dbReference type="OrthoDB" id="1751483at2759"/>
<dbReference type="InterPro" id="IPR025724">
    <property type="entry name" value="GAG-pre-integrase_dom"/>
</dbReference>
<dbReference type="Pfam" id="PF07727">
    <property type="entry name" value="RVT_2"/>
    <property type="match status" value="1"/>
</dbReference>
<dbReference type="STRING" id="105231.A0A1Y1IQX0"/>
<dbReference type="InterPro" id="IPR001878">
    <property type="entry name" value="Znf_CCHC"/>
</dbReference>
<evidence type="ECO:0000256" key="3">
    <source>
        <dbReference type="ARBA" id="ARBA00022750"/>
    </source>
</evidence>
<evidence type="ECO:0000313" key="8">
    <source>
        <dbReference type="EMBL" id="GAQ92442.1"/>
    </source>
</evidence>
<feature type="domain" description="CCHC-type" evidence="7">
    <location>
        <begin position="243"/>
        <end position="259"/>
    </location>
</feature>
<dbReference type="CDD" id="cd09272">
    <property type="entry name" value="RNase_HI_RT_Ty1"/>
    <property type="match status" value="1"/>
</dbReference>
<dbReference type="EMBL" id="DF237963">
    <property type="protein sequence ID" value="GAQ92442.1"/>
    <property type="molecule type" value="Genomic_DNA"/>
</dbReference>
<dbReference type="InterPro" id="IPR043502">
    <property type="entry name" value="DNA/RNA_pol_sf"/>
</dbReference>
<dbReference type="Pfam" id="PF13976">
    <property type="entry name" value="gag_pre-integrs"/>
    <property type="match status" value="1"/>
</dbReference>
<accession>A0A1Y1IQX0</accession>
<dbReference type="Pfam" id="PF22936">
    <property type="entry name" value="Pol_BBD"/>
    <property type="match status" value="1"/>
</dbReference>
<dbReference type="GO" id="GO:0006508">
    <property type="term" value="P:proteolysis"/>
    <property type="evidence" value="ECO:0007669"/>
    <property type="project" value="UniProtKB-KW"/>
</dbReference>
<evidence type="ECO:0000256" key="1">
    <source>
        <dbReference type="ARBA" id="ARBA00022670"/>
    </source>
</evidence>
<evidence type="ECO:0000256" key="4">
    <source>
        <dbReference type="ARBA" id="ARBA00022801"/>
    </source>
</evidence>